<dbReference type="AlphaFoldDB" id="A0A448ZPC2"/>
<keyword evidence="1" id="KW-0560">Oxidoreductase</keyword>
<sequence length="578" mass="63526">MLDSTQPDPTMATSPRLPVLIAGAGPCGLVAATTLKKEGIPFVILEKVSRQRICSNAGSGFELAPTAVAILEEGLCLDLEKTRLVSRYRGMCLATMEGRPLRTDRLGEGYVGGSLNRAELQRFLLGVLFSSPKDEEGVLVCGSGVESYRETKNRTVVVELASGKEFEGCALLACDGIRSRCRDRMMGDLSREDSLHYCKAVCYWGKTLAREGTALEKEFLSLQSEAPRTKKAKARTKTKTETQTLSAKAHAQEEPGLALALEDHRRSSFVLSLATPRVPAVLFVIPSQHTEGGETTSTSNTKSKTALMLNWGITVASKNEPAARGDSTRRGGGVLSEDEKKQLLSLGGKKETPKKRWGGATKTKAKTTNRSLLANIEDFPLLEELLAATPAKDITEAGFYDRKDLDLPYTSEGKLVALLGDAAHPQTPYLGQGVNMAITDAYIYSSAIADALQKSRNKSSTTTTTETEAASVADAIRWCDPDFRRRDNKSAVRWARFLCDFSSSSNRIVCWLFHAYCKHIVSPEEFLSTIEKTDRSNARYWKYFVERYGTRFFSGIKNPDQKKIANGEIKPLREEAEC</sequence>
<dbReference type="GO" id="GO:0004497">
    <property type="term" value="F:monooxygenase activity"/>
    <property type="evidence" value="ECO:0007669"/>
    <property type="project" value="UniProtKB-KW"/>
</dbReference>
<dbReference type="Proteomes" id="UP000291116">
    <property type="component" value="Unassembled WGS sequence"/>
</dbReference>
<evidence type="ECO:0000256" key="2">
    <source>
        <dbReference type="ARBA" id="ARBA00023033"/>
    </source>
</evidence>
<evidence type="ECO:0000313" key="5">
    <source>
        <dbReference type="EMBL" id="VEU43880.1"/>
    </source>
</evidence>
<evidence type="ECO:0000256" key="1">
    <source>
        <dbReference type="ARBA" id="ARBA00023002"/>
    </source>
</evidence>
<organism evidence="5 6">
    <name type="scientific">Pseudo-nitzschia multistriata</name>
    <dbReference type="NCBI Taxonomy" id="183589"/>
    <lineage>
        <taxon>Eukaryota</taxon>
        <taxon>Sar</taxon>
        <taxon>Stramenopiles</taxon>
        <taxon>Ochrophyta</taxon>
        <taxon>Bacillariophyta</taxon>
        <taxon>Bacillariophyceae</taxon>
        <taxon>Bacillariophycidae</taxon>
        <taxon>Bacillariales</taxon>
        <taxon>Bacillariaceae</taxon>
        <taxon>Pseudo-nitzschia</taxon>
    </lineage>
</organism>
<keyword evidence="2" id="KW-0503">Monooxygenase</keyword>
<dbReference type="EMBL" id="CAACVS010000595">
    <property type="protein sequence ID" value="VEU43880.1"/>
    <property type="molecule type" value="Genomic_DNA"/>
</dbReference>
<dbReference type="GO" id="GO:0071949">
    <property type="term" value="F:FAD binding"/>
    <property type="evidence" value="ECO:0007669"/>
    <property type="project" value="InterPro"/>
</dbReference>
<dbReference type="InterPro" id="IPR036188">
    <property type="entry name" value="FAD/NAD-bd_sf"/>
</dbReference>
<dbReference type="SUPFAM" id="SSF51905">
    <property type="entry name" value="FAD/NAD(P)-binding domain"/>
    <property type="match status" value="1"/>
</dbReference>
<dbReference type="InterPro" id="IPR002938">
    <property type="entry name" value="FAD-bd"/>
</dbReference>
<gene>
    <name evidence="5" type="ORF">PSNMU_V1.4_AUG-EV-PASAV3_0109330</name>
</gene>
<feature type="domain" description="FAD-binding" evidence="4">
    <location>
        <begin position="416"/>
        <end position="474"/>
    </location>
</feature>
<feature type="region of interest" description="Disordered" evidence="3">
    <location>
        <begin position="229"/>
        <end position="252"/>
    </location>
</feature>
<accession>A0A448ZPC2</accession>
<dbReference type="OrthoDB" id="45829at2759"/>
<evidence type="ECO:0000313" key="6">
    <source>
        <dbReference type="Proteomes" id="UP000291116"/>
    </source>
</evidence>
<dbReference type="PANTHER" id="PTHR13789">
    <property type="entry name" value="MONOOXYGENASE"/>
    <property type="match status" value="1"/>
</dbReference>
<dbReference type="PRINTS" id="PR00420">
    <property type="entry name" value="RNGMNOXGNASE"/>
</dbReference>
<feature type="region of interest" description="Disordered" evidence="3">
    <location>
        <begin position="319"/>
        <end position="340"/>
    </location>
</feature>
<evidence type="ECO:0000259" key="4">
    <source>
        <dbReference type="Pfam" id="PF01494"/>
    </source>
</evidence>
<dbReference type="Gene3D" id="3.50.50.60">
    <property type="entry name" value="FAD/NAD(P)-binding domain"/>
    <property type="match status" value="2"/>
</dbReference>
<feature type="domain" description="FAD-binding" evidence="4">
    <location>
        <begin position="17"/>
        <end position="55"/>
    </location>
</feature>
<reference evidence="5 6" key="1">
    <citation type="submission" date="2019-01" db="EMBL/GenBank/DDBJ databases">
        <authorList>
            <person name="Ferrante I. M."/>
        </authorList>
    </citation>
    <scope>NUCLEOTIDE SEQUENCE [LARGE SCALE GENOMIC DNA]</scope>
    <source>
        <strain evidence="5 6">B856</strain>
    </source>
</reference>
<evidence type="ECO:0000256" key="3">
    <source>
        <dbReference type="SAM" id="MobiDB-lite"/>
    </source>
</evidence>
<name>A0A448ZPC2_9STRA</name>
<dbReference type="Pfam" id="PF01494">
    <property type="entry name" value="FAD_binding_3"/>
    <property type="match status" value="2"/>
</dbReference>
<proteinExistence type="predicted"/>
<protein>
    <recommendedName>
        <fullName evidence="4">FAD-binding domain-containing protein</fullName>
    </recommendedName>
</protein>
<dbReference type="InterPro" id="IPR050493">
    <property type="entry name" value="FAD-dep_Monooxygenase_BioMet"/>
</dbReference>
<keyword evidence="6" id="KW-1185">Reference proteome</keyword>
<dbReference type="PANTHER" id="PTHR13789:SF309">
    <property type="entry name" value="PUTATIVE (AFU_ORTHOLOGUE AFUA_6G14510)-RELATED"/>
    <property type="match status" value="1"/>
</dbReference>